<evidence type="ECO:0000256" key="1">
    <source>
        <dbReference type="ARBA" id="ARBA00023015"/>
    </source>
</evidence>
<evidence type="ECO:0000256" key="4">
    <source>
        <dbReference type="SAM" id="MobiDB-lite"/>
    </source>
</evidence>
<feature type="domain" description="HTH gntR-type" evidence="5">
    <location>
        <begin position="25"/>
        <end position="92"/>
    </location>
</feature>
<dbReference type="Pfam" id="PF00392">
    <property type="entry name" value="GntR"/>
    <property type="match status" value="1"/>
</dbReference>
<comment type="caution">
    <text evidence="6">The sequence shown here is derived from an EMBL/GenBank/DDBJ whole genome shotgun (WGS) entry which is preliminary data.</text>
</comment>
<dbReference type="AlphaFoldDB" id="A0A2S9IWM8"/>
<feature type="compositionally biased region" description="Basic and acidic residues" evidence="4">
    <location>
        <begin position="8"/>
        <end position="17"/>
    </location>
</feature>
<dbReference type="InterPro" id="IPR000524">
    <property type="entry name" value="Tscrpt_reg_HTH_GntR"/>
</dbReference>
<dbReference type="GO" id="GO:0003700">
    <property type="term" value="F:DNA-binding transcription factor activity"/>
    <property type="evidence" value="ECO:0007669"/>
    <property type="project" value="InterPro"/>
</dbReference>
<protein>
    <submittedName>
        <fullName evidence="6">GntR family transcriptional regulator</fullName>
    </submittedName>
</protein>
<name>A0A2S9IWM8_9HYPH</name>
<evidence type="ECO:0000256" key="2">
    <source>
        <dbReference type="ARBA" id="ARBA00023125"/>
    </source>
</evidence>
<proteinExistence type="predicted"/>
<sequence length="340" mass="38995">MVLQGFIEKSKTGEKSESGSSPRKRSLYEELYGRLKENIGTGRIAPGTVLLEGPLAELLGSSRAPVRQALKLLADENRISRFEGRGFVVGPAGTPAKRVDLAQSLGDLANHERTLFAWQALYEEVERRIVNRSFFGRFRINEIELARHYGVGRAVARDVLLKLETLGITSKDEHFRWSIVPLDDKRITELYEVRERLEPFAIAQAMDAMSDSEIERMTGRLVQAAKAYPQVSVDLLYDLELDLHVRSMQACPNREMISILQRTHCVITLSKHVLWHRLRMPENDPFIAEHIEIFEMMRRRNRPDLMRAMSNHIASSRPKVIERAEEVRNSFQPEECSFIV</sequence>
<feature type="region of interest" description="Disordered" evidence="4">
    <location>
        <begin position="1"/>
        <end position="24"/>
    </location>
</feature>
<evidence type="ECO:0000313" key="7">
    <source>
        <dbReference type="Proteomes" id="UP000239434"/>
    </source>
</evidence>
<dbReference type="GO" id="GO:0003677">
    <property type="term" value="F:DNA binding"/>
    <property type="evidence" value="ECO:0007669"/>
    <property type="project" value="UniProtKB-KW"/>
</dbReference>
<dbReference type="InterPro" id="IPR036390">
    <property type="entry name" value="WH_DNA-bd_sf"/>
</dbReference>
<dbReference type="PANTHER" id="PTHR43537">
    <property type="entry name" value="TRANSCRIPTIONAL REGULATOR, GNTR FAMILY"/>
    <property type="match status" value="1"/>
</dbReference>
<keyword evidence="3" id="KW-0804">Transcription</keyword>
<dbReference type="InterPro" id="IPR036388">
    <property type="entry name" value="WH-like_DNA-bd_sf"/>
</dbReference>
<keyword evidence="1" id="KW-0805">Transcription regulation</keyword>
<dbReference type="SMART" id="SM00345">
    <property type="entry name" value="HTH_GNTR"/>
    <property type="match status" value="2"/>
</dbReference>
<reference evidence="6 7" key="1">
    <citation type="submission" date="2018-02" db="EMBL/GenBank/DDBJ databases">
        <title>The draft genome of Phyllobacterium sp. 1N-3.</title>
        <authorList>
            <person name="Liu L."/>
            <person name="Li L."/>
            <person name="Zhang X."/>
            <person name="Wang T."/>
            <person name="Liang L."/>
        </authorList>
    </citation>
    <scope>NUCLEOTIDE SEQUENCE [LARGE SCALE GENOMIC DNA]</scope>
    <source>
        <strain evidence="6 7">1N-3</strain>
    </source>
</reference>
<dbReference type="CDD" id="cd07377">
    <property type="entry name" value="WHTH_GntR"/>
    <property type="match status" value="1"/>
</dbReference>
<accession>A0A2S9IWM8</accession>
<dbReference type="SMART" id="SM00895">
    <property type="entry name" value="FCD"/>
    <property type="match status" value="1"/>
</dbReference>
<dbReference type="PANTHER" id="PTHR43537:SF5">
    <property type="entry name" value="UXU OPERON TRANSCRIPTIONAL REGULATOR"/>
    <property type="match status" value="1"/>
</dbReference>
<dbReference type="InterPro" id="IPR008920">
    <property type="entry name" value="TF_FadR/GntR_C"/>
</dbReference>
<dbReference type="PROSITE" id="PS50949">
    <property type="entry name" value="HTH_GNTR"/>
    <property type="match status" value="1"/>
</dbReference>
<gene>
    <name evidence="6" type="ORF">C5748_04460</name>
</gene>
<evidence type="ECO:0000259" key="5">
    <source>
        <dbReference type="PROSITE" id="PS50949"/>
    </source>
</evidence>
<dbReference type="Proteomes" id="UP000239434">
    <property type="component" value="Unassembled WGS sequence"/>
</dbReference>
<dbReference type="Gene3D" id="1.20.120.530">
    <property type="entry name" value="GntR ligand-binding domain-like"/>
    <property type="match status" value="1"/>
</dbReference>
<organism evidence="6 7">
    <name type="scientific">Phyllobacterium phragmitis</name>
    <dbReference type="NCBI Taxonomy" id="2670329"/>
    <lineage>
        <taxon>Bacteria</taxon>
        <taxon>Pseudomonadati</taxon>
        <taxon>Pseudomonadota</taxon>
        <taxon>Alphaproteobacteria</taxon>
        <taxon>Hyphomicrobiales</taxon>
        <taxon>Phyllobacteriaceae</taxon>
        <taxon>Phyllobacterium</taxon>
    </lineage>
</organism>
<dbReference type="SUPFAM" id="SSF46785">
    <property type="entry name" value="Winged helix' DNA-binding domain"/>
    <property type="match status" value="2"/>
</dbReference>
<evidence type="ECO:0000256" key="3">
    <source>
        <dbReference type="ARBA" id="ARBA00023163"/>
    </source>
</evidence>
<keyword evidence="7" id="KW-1185">Reference proteome</keyword>
<dbReference type="Gene3D" id="1.10.10.10">
    <property type="entry name" value="Winged helix-like DNA-binding domain superfamily/Winged helix DNA-binding domain"/>
    <property type="match status" value="2"/>
</dbReference>
<evidence type="ECO:0000313" key="6">
    <source>
        <dbReference type="EMBL" id="PRD44929.1"/>
    </source>
</evidence>
<dbReference type="InterPro" id="IPR011711">
    <property type="entry name" value="GntR_C"/>
</dbReference>
<dbReference type="SUPFAM" id="SSF48008">
    <property type="entry name" value="GntR ligand-binding domain-like"/>
    <property type="match status" value="1"/>
</dbReference>
<dbReference type="Pfam" id="PF07729">
    <property type="entry name" value="FCD"/>
    <property type="match status" value="1"/>
</dbReference>
<dbReference type="EMBL" id="PVBR01000003">
    <property type="protein sequence ID" value="PRD44929.1"/>
    <property type="molecule type" value="Genomic_DNA"/>
</dbReference>
<keyword evidence="2" id="KW-0238">DNA-binding</keyword>